<evidence type="ECO:0000313" key="4">
    <source>
        <dbReference type="Proteomes" id="UP000000763"/>
    </source>
</evidence>
<feature type="region of interest" description="Disordered" evidence="1">
    <location>
        <begin position="35"/>
        <end position="59"/>
    </location>
</feature>
<sequence>MDLAKGYYTSPPTRCGEGEDSSLWELEMRRIEMRREGCYTSPPTRSGEEEGGLLHLPSH</sequence>
<proteinExistence type="predicted"/>
<accession>Q657A6</accession>
<reference evidence="4" key="3">
    <citation type="journal article" date="2008" name="Nucleic Acids Res.">
        <title>The rice annotation project database (RAP-DB): 2008 update.</title>
        <authorList>
            <consortium name="The rice annotation project (RAP)"/>
        </authorList>
    </citation>
    <scope>GENOME REANNOTATION</scope>
    <source>
        <strain evidence="4">cv. Nipponbare</strain>
    </source>
</reference>
<dbReference type="EMBL" id="AP002908">
    <property type="protein sequence ID" value="BAD44948.1"/>
    <property type="molecule type" value="Genomic_DNA"/>
</dbReference>
<dbReference type="Proteomes" id="UP000000763">
    <property type="component" value="Chromosome 1"/>
</dbReference>
<name>Q657A6_ORYSJ</name>
<gene>
    <name evidence="2" type="ORF">P0013G02.2</name>
    <name evidence="3" type="ORF">P0022F12.26</name>
</gene>
<evidence type="ECO:0000256" key="1">
    <source>
        <dbReference type="SAM" id="MobiDB-lite"/>
    </source>
</evidence>
<dbReference type="AlphaFoldDB" id="Q657A6"/>
<dbReference type="Proteomes" id="UP000817658">
    <property type="component" value="Chromosome 1"/>
</dbReference>
<dbReference type="EMBL" id="AP003310">
    <property type="protein sequence ID" value="BAD45119.1"/>
    <property type="molecule type" value="Genomic_DNA"/>
</dbReference>
<reference evidence="3" key="1">
    <citation type="journal article" date="2002" name="Nature">
        <title>The genome sequence and structure of rice chromosome 1.</title>
        <authorList>
            <person name="Sasaki T."/>
            <person name="Matsumoto T."/>
            <person name="Yamamoto K."/>
            <person name="Sakata K."/>
            <person name="Baba T."/>
            <person name="Katayose Y."/>
            <person name="Wu J."/>
            <person name="Niimura Y."/>
            <person name="Cheng Z."/>
            <person name="Nagamura Y."/>
            <person name="Antonio B.A."/>
            <person name="Kanamori H."/>
            <person name="Hosokawa S."/>
            <person name="Masukawa M."/>
            <person name="Arikawa K."/>
            <person name="Chiden Y."/>
            <person name="Hayashi M."/>
            <person name="Okamoto M."/>
            <person name="Ando T."/>
            <person name="Aoki H."/>
            <person name="Arita K."/>
            <person name="Hamada M."/>
            <person name="Harada C."/>
            <person name="Hijishita S."/>
            <person name="Honda M."/>
            <person name="Ichikawa Y."/>
            <person name="Idonuma A."/>
            <person name="Iijima M."/>
            <person name="Ikeda M."/>
            <person name="Ikeno M."/>
            <person name="Itoh S."/>
            <person name="Itoh T."/>
            <person name="Itoh Y."/>
            <person name="Itoh Y."/>
            <person name="Iwabuchi A."/>
            <person name="Kamiya K."/>
            <person name="Karasawa W."/>
            <person name="Katagiri S."/>
            <person name="Kikuta A."/>
            <person name="Kobayashi N."/>
            <person name="Kono I."/>
            <person name="Machita K."/>
            <person name="Maehara T."/>
            <person name="Mizuno H."/>
            <person name="Mizubayashi T."/>
            <person name="Mukai Y."/>
            <person name="Nagasaki H."/>
            <person name="Nakashima M."/>
            <person name="Nakama Y."/>
            <person name="Nakamichi Y."/>
            <person name="Nakamura M."/>
            <person name="Namiki N."/>
            <person name="Negishi M."/>
            <person name="Ohta I."/>
            <person name="Ono N."/>
            <person name="Saji S."/>
            <person name="Sakai K."/>
            <person name="Shibata M."/>
            <person name="Shimokawa T."/>
            <person name="Shomura A."/>
            <person name="Song J."/>
            <person name="Takazaki Y."/>
            <person name="Terasawa K."/>
            <person name="Tsuji K."/>
            <person name="Waki K."/>
            <person name="Yamagata H."/>
            <person name="Yamane H."/>
            <person name="Yoshiki S."/>
            <person name="Yoshihara R."/>
            <person name="Yukawa K."/>
            <person name="Zhong H."/>
            <person name="Iwama H."/>
            <person name="Endo T."/>
            <person name="Ito H."/>
            <person name="Hahn J.H."/>
            <person name="Kim H.I."/>
            <person name="Eun M.Y."/>
            <person name="Yano M."/>
            <person name="Jiang J."/>
            <person name="Gojobori T."/>
        </authorList>
    </citation>
    <scope>NUCLEOTIDE SEQUENCE</scope>
</reference>
<evidence type="ECO:0000313" key="2">
    <source>
        <dbReference type="EMBL" id="BAD44948.1"/>
    </source>
</evidence>
<protein>
    <submittedName>
        <fullName evidence="3">Uncharacterized protein</fullName>
    </submittedName>
</protein>
<evidence type="ECO:0000313" key="3">
    <source>
        <dbReference type="EMBL" id="BAD45119.1"/>
    </source>
</evidence>
<reference evidence="4" key="2">
    <citation type="journal article" date="2005" name="Nature">
        <title>The map-based sequence of the rice genome.</title>
        <authorList>
            <consortium name="International rice genome sequencing project (IRGSP)"/>
            <person name="Matsumoto T."/>
            <person name="Wu J."/>
            <person name="Kanamori H."/>
            <person name="Katayose Y."/>
            <person name="Fujisawa M."/>
            <person name="Namiki N."/>
            <person name="Mizuno H."/>
            <person name="Yamamoto K."/>
            <person name="Antonio B.A."/>
            <person name="Baba T."/>
            <person name="Sakata K."/>
            <person name="Nagamura Y."/>
            <person name="Aoki H."/>
            <person name="Arikawa K."/>
            <person name="Arita K."/>
            <person name="Bito T."/>
            <person name="Chiden Y."/>
            <person name="Fujitsuka N."/>
            <person name="Fukunaka R."/>
            <person name="Hamada M."/>
            <person name="Harada C."/>
            <person name="Hayashi A."/>
            <person name="Hijishita S."/>
            <person name="Honda M."/>
            <person name="Hosokawa S."/>
            <person name="Ichikawa Y."/>
            <person name="Idonuma A."/>
            <person name="Iijima M."/>
            <person name="Ikeda M."/>
            <person name="Ikeno M."/>
            <person name="Ito K."/>
            <person name="Ito S."/>
            <person name="Ito T."/>
            <person name="Ito Y."/>
            <person name="Ito Y."/>
            <person name="Iwabuchi A."/>
            <person name="Kamiya K."/>
            <person name="Karasawa W."/>
            <person name="Kurita K."/>
            <person name="Katagiri S."/>
            <person name="Kikuta A."/>
            <person name="Kobayashi H."/>
            <person name="Kobayashi N."/>
            <person name="Machita K."/>
            <person name="Maehara T."/>
            <person name="Masukawa M."/>
            <person name="Mizubayashi T."/>
            <person name="Mukai Y."/>
            <person name="Nagasaki H."/>
            <person name="Nagata Y."/>
            <person name="Naito S."/>
            <person name="Nakashima M."/>
            <person name="Nakama Y."/>
            <person name="Nakamichi Y."/>
            <person name="Nakamura M."/>
            <person name="Meguro A."/>
            <person name="Negishi M."/>
            <person name="Ohta I."/>
            <person name="Ohta T."/>
            <person name="Okamoto M."/>
            <person name="Ono N."/>
            <person name="Saji S."/>
            <person name="Sakaguchi M."/>
            <person name="Sakai K."/>
            <person name="Shibata M."/>
            <person name="Shimokawa T."/>
            <person name="Song J."/>
            <person name="Takazaki Y."/>
            <person name="Terasawa K."/>
            <person name="Tsugane M."/>
            <person name="Tsuji K."/>
            <person name="Ueda S."/>
            <person name="Waki K."/>
            <person name="Yamagata H."/>
            <person name="Yamamoto M."/>
            <person name="Yamamoto S."/>
            <person name="Yamane H."/>
            <person name="Yoshiki S."/>
            <person name="Yoshihara R."/>
            <person name="Yukawa K."/>
            <person name="Zhong H."/>
            <person name="Yano M."/>
            <person name="Yuan Q."/>
            <person name="Ouyang S."/>
            <person name="Liu J."/>
            <person name="Jones K.M."/>
            <person name="Gansberger K."/>
            <person name="Moffat K."/>
            <person name="Hill J."/>
            <person name="Bera J."/>
            <person name="Fadrosh D."/>
            <person name="Jin S."/>
            <person name="Johri S."/>
            <person name="Kim M."/>
            <person name="Overton L."/>
            <person name="Reardon M."/>
            <person name="Tsitrin T."/>
            <person name="Vuong H."/>
            <person name="Weaver B."/>
            <person name="Ciecko A."/>
            <person name="Tallon L."/>
            <person name="Jackson J."/>
            <person name="Pai G."/>
            <person name="Aken S.V."/>
            <person name="Utterback T."/>
            <person name="Reidmuller S."/>
            <person name="Feldblyum T."/>
            <person name="Hsiao J."/>
            <person name="Zismann V."/>
            <person name="Iobst S."/>
            <person name="de Vazeille A.R."/>
            <person name="Buell C.R."/>
            <person name="Ying K."/>
            <person name="Li Y."/>
            <person name="Lu T."/>
            <person name="Huang Y."/>
            <person name="Zhao Q."/>
            <person name="Feng Q."/>
            <person name="Zhang L."/>
            <person name="Zhu J."/>
            <person name="Weng Q."/>
            <person name="Mu J."/>
            <person name="Lu Y."/>
            <person name="Fan D."/>
            <person name="Liu Y."/>
            <person name="Guan J."/>
            <person name="Zhang Y."/>
            <person name="Yu S."/>
            <person name="Liu X."/>
            <person name="Zhang Y."/>
            <person name="Hong G."/>
            <person name="Han B."/>
            <person name="Choisne N."/>
            <person name="Demange N."/>
            <person name="Orjeda G."/>
            <person name="Samain S."/>
            <person name="Cattolico L."/>
            <person name="Pelletier E."/>
            <person name="Couloux A."/>
            <person name="Segurens B."/>
            <person name="Wincker P."/>
            <person name="D'Hont A."/>
            <person name="Scarpelli C."/>
            <person name="Weissenbach J."/>
            <person name="Salanoubat M."/>
            <person name="Quetier F."/>
            <person name="Yu Y."/>
            <person name="Kim H.R."/>
            <person name="Rambo T."/>
            <person name="Currie J."/>
            <person name="Collura K."/>
            <person name="Luo M."/>
            <person name="Yang T."/>
            <person name="Ammiraju J.S.S."/>
            <person name="Engler F."/>
            <person name="Soderlund C."/>
            <person name="Wing R.A."/>
            <person name="Palmer L.E."/>
            <person name="de la Bastide M."/>
            <person name="Spiegel L."/>
            <person name="Nascimento L."/>
            <person name="Zutavern T."/>
            <person name="O'Shaughnessy A."/>
            <person name="Dike S."/>
            <person name="Dedhia N."/>
            <person name="Preston R."/>
            <person name="Balija V."/>
            <person name="McCombie W.R."/>
            <person name="Chow T."/>
            <person name="Chen H."/>
            <person name="Chung M."/>
            <person name="Chen C."/>
            <person name="Shaw J."/>
            <person name="Wu H."/>
            <person name="Hsiao K."/>
            <person name="Chao Y."/>
            <person name="Chu M."/>
            <person name="Cheng C."/>
            <person name="Hour A."/>
            <person name="Lee P."/>
            <person name="Lin S."/>
            <person name="Lin Y."/>
            <person name="Liou J."/>
            <person name="Liu S."/>
            <person name="Hsing Y."/>
            <person name="Raghuvanshi S."/>
            <person name="Mohanty A."/>
            <person name="Bharti A.K."/>
            <person name="Gaur A."/>
            <person name="Gupta V."/>
            <person name="Kumar D."/>
            <person name="Ravi V."/>
            <person name="Vij S."/>
            <person name="Kapur A."/>
            <person name="Khurana P."/>
            <person name="Khurana P."/>
            <person name="Khurana J.P."/>
            <person name="Tyagi A.K."/>
            <person name="Gaikwad K."/>
            <person name="Singh A."/>
            <person name="Dalal V."/>
            <person name="Srivastava S."/>
            <person name="Dixit A."/>
            <person name="Pal A.K."/>
            <person name="Ghazi I.A."/>
            <person name="Yadav M."/>
            <person name="Pandit A."/>
            <person name="Bhargava A."/>
            <person name="Sureshbabu K."/>
            <person name="Batra K."/>
            <person name="Sharma T.R."/>
            <person name="Mohapatra T."/>
            <person name="Singh N.K."/>
            <person name="Messing J."/>
            <person name="Nelson A.B."/>
            <person name="Fuks G."/>
            <person name="Kavchok S."/>
            <person name="Keizer G."/>
            <person name="Linton E."/>
            <person name="Llaca V."/>
            <person name="Song R."/>
            <person name="Tanyolac B."/>
            <person name="Young S."/>
            <person name="Ho-Il K."/>
            <person name="Hahn J.H."/>
            <person name="Sangsakoo G."/>
            <person name="Vanavichit A."/>
            <person name="de Mattos Luiz.A.T."/>
            <person name="Zimmer P.D."/>
            <person name="Malone G."/>
            <person name="Dellagostin O."/>
            <person name="de Oliveira A.C."/>
            <person name="Bevan M."/>
            <person name="Bancroft I."/>
            <person name="Minx P."/>
            <person name="Cordum H."/>
            <person name="Wilson R."/>
            <person name="Cheng Z."/>
            <person name="Jin W."/>
            <person name="Jiang J."/>
            <person name="Leong S.A."/>
            <person name="Iwama H."/>
            <person name="Gojobori T."/>
            <person name="Itoh T."/>
            <person name="Niimura Y."/>
            <person name="Fujii Y."/>
            <person name="Habara T."/>
            <person name="Sakai H."/>
            <person name="Sato Y."/>
            <person name="Wilson G."/>
            <person name="Kumar K."/>
            <person name="McCouch S."/>
            <person name="Juretic N."/>
            <person name="Hoen D."/>
            <person name="Wright S."/>
            <person name="Bruskiewich R."/>
            <person name="Bureau T."/>
            <person name="Miyao A."/>
            <person name="Hirochika H."/>
            <person name="Nishikawa T."/>
            <person name="Kadowaki K."/>
            <person name="Sugiura M."/>
            <person name="Burr B."/>
            <person name="Sasaki T."/>
        </authorList>
    </citation>
    <scope>NUCLEOTIDE SEQUENCE [LARGE SCALE GENOMIC DNA]</scope>
    <source>
        <strain evidence="4">cv. Nipponbare</strain>
    </source>
</reference>
<feature type="region of interest" description="Disordered" evidence="1">
    <location>
        <begin position="1"/>
        <end position="21"/>
    </location>
</feature>
<organism evidence="3">
    <name type="scientific">Oryza sativa subsp. japonica</name>
    <name type="common">Rice</name>
    <dbReference type="NCBI Taxonomy" id="39947"/>
    <lineage>
        <taxon>Eukaryota</taxon>
        <taxon>Viridiplantae</taxon>
        <taxon>Streptophyta</taxon>
        <taxon>Embryophyta</taxon>
        <taxon>Tracheophyta</taxon>
        <taxon>Spermatophyta</taxon>
        <taxon>Magnoliopsida</taxon>
        <taxon>Liliopsida</taxon>
        <taxon>Poales</taxon>
        <taxon>Poaceae</taxon>
        <taxon>BOP clade</taxon>
        <taxon>Oryzoideae</taxon>
        <taxon>Oryzeae</taxon>
        <taxon>Oryzinae</taxon>
        <taxon>Oryza</taxon>
        <taxon>Oryza sativa</taxon>
    </lineage>
</organism>